<dbReference type="AlphaFoldDB" id="A0A6S6TZL1"/>
<proteinExistence type="predicted"/>
<accession>A0A6S6TZL1</accession>
<dbReference type="GO" id="GO:0016491">
    <property type="term" value="F:oxidoreductase activity"/>
    <property type="evidence" value="ECO:0007669"/>
    <property type="project" value="InterPro"/>
</dbReference>
<organism evidence="3">
    <name type="scientific">uncultured Sulfurovum sp</name>
    <dbReference type="NCBI Taxonomy" id="269237"/>
    <lineage>
        <taxon>Bacteria</taxon>
        <taxon>Pseudomonadati</taxon>
        <taxon>Campylobacterota</taxon>
        <taxon>Epsilonproteobacteria</taxon>
        <taxon>Campylobacterales</taxon>
        <taxon>Sulfurovaceae</taxon>
        <taxon>Sulfurovum</taxon>
        <taxon>environmental samples</taxon>
    </lineage>
</organism>
<dbReference type="InterPro" id="IPR036188">
    <property type="entry name" value="FAD/NAD-bd_sf"/>
</dbReference>
<feature type="domain" description="Sulfide dehydrogenase [flavocytochrome c] flavoprotein chain central" evidence="2">
    <location>
        <begin position="195"/>
        <end position="280"/>
    </location>
</feature>
<dbReference type="InterPro" id="IPR049386">
    <property type="entry name" value="FCSD_central"/>
</dbReference>
<sequence length="495" mass="55563">MSMITRRGFFKFLTLTTASTMVVEANNERNETRLLAQKKELLPKTKKQQRVVVVGGGIAGLSVAETIKQNDPDNKIEVIVLERNAQYFACPMSNTLFGEIKEVEEAKIPFQYDYTLAEKNHNIDVIITEVIDADIKKKIITTTLGTIEYDYVVVAPGIDYNYKKLFPIWSQEKIRRATKETPAAMFSDSGKEKQILLNQLQDWKKSGGEGYFVIIPPKGGKVRCKPAPYERACMVSEFIKKYKLPGKVYILDNSPKPQAKGAKFIEIFIKHHKDTLVFNGMSGAEMESRIKKAGFDMSNFMKKENFSELEETLPVCDIKDVDFDKKELAFLYSENVFEEAKKESISYAICNLIPYHRGNKTADLFKVKQDKWGGMLCAPSKTYSVSDSFVYIAGDIMGYHKFSPSAQASSSVGFLTGESIANRILKGKDEIDLTKAGITCFSMVVADPLKAIEISKSIIITQKGVAKAGSTKMSFRDGMGLIGWYQAVVETPFKY</sequence>
<evidence type="ECO:0000259" key="1">
    <source>
        <dbReference type="Pfam" id="PF07992"/>
    </source>
</evidence>
<dbReference type="PANTHER" id="PTHR43755:SF1">
    <property type="entry name" value="FAD-DEPENDENT PYRIDINE NUCLEOTIDE-DISULPHIDE OXIDOREDUCTASE"/>
    <property type="match status" value="1"/>
</dbReference>
<evidence type="ECO:0000313" key="3">
    <source>
        <dbReference type="EMBL" id="CAA6820656.1"/>
    </source>
</evidence>
<gene>
    <name evidence="3" type="ORF">HELGO_WM1517</name>
</gene>
<dbReference type="PANTHER" id="PTHR43755">
    <property type="match status" value="1"/>
</dbReference>
<dbReference type="SUPFAM" id="SSF51905">
    <property type="entry name" value="FAD/NAD(P)-binding domain"/>
    <property type="match status" value="2"/>
</dbReference>
<feature type="domain" description="FAD/NAD(P)-binding" evidence="1">
    <location>
        <begin position="50"/>
        <end position="158"/>
    </location>
</feature>
<dbReference type="InterPro" id="IPR023753">
    <property type="entry name" value="FAD/NAD-binding_dom"/>
</dbReference>
<reference evidence="3" key="1">
    <citation type="submission" date="2020-01" db="EMBL/GenBank/DDBJ databases">
        <authorList>
            <person name="Meier V. D."/>
            <person name="Meier V D."/>
        </authorList>
    </citation>
    <scope>NUCLEOTIDE SEQUENCE</scope>
    <source>
        <strain evidence="3">HLG_WM_MAG_06</strain>
    </source>
</reference>
<evidence type="ECO:0000259" key="2">
    <source>
        <dbReference type="Pfam" id="PF21706"/>
    </source>
</evidence>
<dbReference type="Gene3D" id="3.50.50.60">
    <property type="entry name" value="FAD/NAD(P)-binding domain"/>
    <property type="match status" value="2"/>
</dbReference>
<name>A0A6S6TZL1_9BACT</name>
<protein>
    <submittedName>
        <fullName evidence="3">Uncharacterized protein</fullName>
    </submittedName>
</protein>
<dbReference type="InterPro" id="IPR052541">
    <property type="entry name" value="SQRD"/>
</dbReference>
<dbReference type="EMBL" id="CACVAP010000093">
    <property type="protein sequence ID" value="CAA6820656.1"/>
    <property type="molecule type" value="Genomic_DNA"/>
</dbReference>
<dbReference type="Pfam" id="PF21706">
    <property type="entry name" value="FCSD_central"/>
    <property type="match status" value="1"/>
</dbReference>
<dbReference type="Pfam" id="PF07992">
    <property type="entry name" value="Pyr_redox_2"/>
    <property type="match status" value="1"/>
</dbReference>